<dbReference type="PROSITE" id="PS50893">
    <property type="entry name" value="ABC_TRANSPORTER_2"/>
    <property type="match status" value="1"/>
</dbReference>
<proteinExistence type="predicted"/>
<accession>A0A645EF67</accession>
<evidence type="ECO:0000256" key="1">
    <source>
        <dbReference type="ARBA" id="ARBA00004370"/>
    </source>
</evidence>
<comment type="subcellular location">
    <subcellularLocation>
        <location evidence="1">Membrane</location>
    </subcellularLocation>
</comment>
<dbReference type="Pfam" id="PF08352">
    <property type="entry name" value="oligo_HPY"/>
    <property type="match status" value="1"/>
</dbReference>
<evidence type="ECO:0000256" key="4">
    <source>
        <dbReference type="ARBA" id="ARBA00022741"/>
    </source>
</evidence>
<dbReference type="CDD" id="cd03257">
    <property type="entry name" value="ABC_NikE_OppD_transporters"/>
    <property type="match status" value="1"/>
</dbReference>
<dbReference type="InterPro" id="IPR050388">
    <property type="entry name" value="ABC_Ni/Peptide_Import"/>
</dbReference>
<dbReference type="GO" id="GO:0016020">
    <property type="term" value="C:membrane"/>
    <property type="evidence" value="ECO:0007669"/>
    <property type="project" value="UniProtKB-SubCell"/>
</dbReference>
<dbReference type="SUPFAM" id="SSF52540">
    <property type="entry name" value="P-loop containing nucleoside triphosphate hydrolases"/>
    <property type="match status" value="1"/>
</dbReference>
<organism evidence="8">
    <name type="scientific">bioreactor metagenome</name>
    <dbReference type="NCBI Taxonomy" id="1076179"/>
    <lineage>
        <taxon>unclassified sequences</taxon>
        <taxon>metagenomes</taxon>
        <taxon>ecological metagenomes</taxon>
    </lineage>
</organism>
<dbReference type="PANTHER" id="PTHR43297:SF2">
    <property type="entry name" value="DIPEPTIDE TRANSPORT ATP-BINDING PROTEIN DPPD"/>
    <property type="match status" value="1"/>
</dbReference>
<evidence type="ECO:0000256" key="3">
    <source>
        <dbReference type="ARBA" id="ARBA00022475"/>
    </source>
</evidence>
<dbReference type="FunFam" id="3.40.50.300:FF:000016">
    <property type="entry name" value="Oligopeptide ABC transporter ATP-binding component"/>
    <property type="match status" value="1"/>
</dbReference>
<dbReference type="InterPro" id="IPR013563">
    <property type="entry name" value="Oligopep_ABC_C"/>
</dbReference>
<gene>
    <name evidence="8" type="primary">oppD_71</name>
    <name evidence="8" type="ORF">SDC9_147881</name>
</gene>
<evidence type="ECO:0000256" key="2">
    <source>
        <dbReference type="ARBA" id="ARBA00022448"/>
    </source>
</evidence>
<keyword evidence="2" id="KW-0813">Transport</keyword>
<dbReference type="AlphaFoldDB" id="A0A645EF67"/>
<evidence type="ECO:0000259" key="7">
    <source>
        <dbReference type="PROSITE" id="PS50893"/>
    </source>
</evidence>
<sequence length="251" mass="28474">MSDKEIRLIRRNEISMIFQEPMTALNPVYTIGFQIDEVLGLHTNLEGKNIRKKCIELLKTVKIPRAEKVADEYPHQLSGGMRQRVMIAMAISCDPKLLIADEPTTALDVTIQAQILEIMKGLIKELDMSIMFITHDLGVISEMADRVVVMYAGKIVEEASVKDIFENPLHFYTRGLMASRPSTLKKGDKLQCIQGMVPSLNDMPKGCAFEPRCEYAMGKCKNEMPDLLEFHKGHKVRCWVIQQKEGDNYEG</sequence>
<dbReference type="GO" id="GO:0005524">
    <property type="term" value="F:ATP binding"/>
    <property type="evidence" value="ECO:0007669"/>
    <property type="project" value="UniProtKB-KW"/>
</dbReference>
<keyword evidence="5 8" id="KW-0067">ATP-binding</keyword>
<dbReference type="Gene3D" id="3.40.50.300">
    <property type="entry name" value="P-loop containing nucleotide triphosphate hydrolases"/>
    <property type="match status" value="1"/>
</dbReference>
<evidence type="ECO:0000256" key="5">
    <source>
        <dbReference type="ARBA" id="ARBA00022840"/>
    </source>
</evidence>
<dbReference type="NCBIfam" id="TIGR01727">
    <property type="entry name" value="oligo_HPY"/>
    <property type="match status" value="1"/>
</dbReference>
<evidence type="ECO:0000313" key="8">
    <source>
        <dbReference type="EMBL" id="MPN00685.1"/>
    </source>
</evidence>
<dbReference type="EMBL" id="VSSQ01046724">
    <property type="protein sequence ID" value="MPN00685.1"/>
    <property type="molecule type" value="Genomic_DNA"/>
</dbReference>
<dbReference type="InterPro" id="IPR027417">
    <property type="entry name" value="P-loop_NTPase"/>
</dbReference>
<dbReference type="PANTHER" id="PTHR43297">
    <property type="entry name" value="OLIGOPEPTIDE TRANSPORT ATP-BINDING PROTEIN APPD"/>
    <property type="match status" value="1"/>
</dbReference>
<evidence type="ECO:0000256" key="6">
    <source>
        <dbReference type="ARBA" id="ARBA00023136"/>
    </source>
</evidence>
<name>A0A645EF67_9ZZZZ</name>
<dbReference type="GO" id="GO:0015833">
    <property type="term" value="P:peptide transport"/>
    <property type="evidence" value="ECO:0007669"/>
    <property type="project" value="InterPro"/>
</dbReference>
<feature type="domain" description="ABC transporter" evidence="7">
    <location>
        <begin position="9"/>
        <end position="177"/>
    </location>
</feature>
<dbReference type="GO" id="GO:0016887">
    <property type="term" value="F:ATP hydrolysis activity"/>
    <property type="evidence" value="ECO:0007669"/>
    <property type="project" value="InterPro"/>
</dbReference>
<dbReference type="InterPro" id="IPR003439">
    <property type="entry name" value="ABC_transporter-like_ATP-bd"/>
</dbReference>
<reference evidence="8" key="1">
    <citation type="submission" date="2019-08" db="EMBL/GenBank/DDBJ databases">
        <authorList>
            <person name="Kucharzyk K."/>
            <person name="Murdoch R.W."/>
            <person name="Higgins S."/>
            <person name="Loffler F."/>
        </authorList>
    </citation>
    <scope>NUCLEOTIDE SEQUENCE</scope>
</reference>
<dbReference type="PROSITE" id="PS00211">
    <property type="entry name" value="ABC_TRANSPORTER_1"/>
    <property type="match status" value="1"/>
</dbReference>
<keyword evidence="3" id="KW-1003">Cell membrane</keyword>
<protein>
    <submittedName>
        <fullName evidence="8">Oligopeptide transport ATP-binding protein OppD</fullName>
    </submittedName>
</protein>
<keyword evidence="4" id="KW-0547">Nucleotide-binding</keyword>
<dbReference type="InterPro" id="IPR017871">
    <property type="entry name" value="ABC_transporter-like_CS"/>
</dbReference>
<keyword evidence="6" id="KW-0472">Membrane</keyword>
<dbReference type="Pfam" id="PF00005">
    <property type="entry name" value="ABC_tran"/>
    <property type="match status" value="1"/>
</dbReference>
<comment type="caution">
    <text evidence="8">The sequence shown here is derived from an EMBL/GenBank/DDBJ whole genome shotgun (WGS) entry which is preliminary data.</text>
</comment>